<feature type="compositionally biased region" description="Basic and acidic residues" evidence="3">
    <location>
        <begin position="176"/>
        <end position="189"/>
    </location>
</feature>
<name>A0A978VGD2_ZIZJJ</name>
<comment type="caution">
    <text evidence="5">The sequence shown here is derived from an EMBL/GenBank/DDBJ whole genome shotgun (WGS) entry which is preliminary data.</text>
</comment>
<feature type="region of interest" description="Disordered" evidence="3">
    <location>
        <begin position="176"/>
        <end position="204"/>
    </location>
</feature>
<dbReference type="GO" id="GO:0006396">
    <property type="term" value="P:RNA processing"/>
    <property type="evidence" value="ECO:0007669"/>
    <property type="project" value="TreeGrafter"/>
</dbReference>
<dbReference type="InterPro" id="IPR014810">
    <property type="entry name" value="Fcf2_C"/>
</dbReference>
<dbReference type="AlphaFoldDB" id="A0A978VGD2"/>
<organism evidence="5 6">
    <name type="scientific">Ziziphus jujuba var. spinosa</name>
    <dbReference type="NCBI Taxonomy" id="714518"/>
    <lineage>
        <taxon>Eukaryota</taxon>
        <taxon>Viridiplantae</taxon>
        <taxon>Streptophyta</taxon>
        <taxon>Embryophyta</taxon>
        <taxon>Tracheophyta</taxon>
        <taxon>Spermatophyta</taxon>
        <taxon>Magnoliopsida</taxon>
        <taxon>eudicotyledons</taxon>
        <taxon>Gunneridae</taxon>
        <taxon>Pentapetalae</taxon>
        <taxon>rosids</taxon>
        <taxon>fabids</taxon>
        <taxon>Rosales</taxon>
        <taxon>Rhamnaceae</taxon>
        <taxon>Paliureae</taxon>
        <taxon>Ziziphus</taxon>
    </lineage>
</organism>
<evidence type="ECO:0000256" key="3">
    <source>
        <dbReference type="SAM" id="MobiDB-lite"/>
    </source>
</evidence>
<sequence>MPEGKVVIGTSWEPKLPTFTSATKTGSHQSQPESSSGGGIWKPNSELIDGLFVPPNNPRKLNKLRRKQLKDTAGNSWFDMPAPTITPELQKDLQLLKLRNVMDPKRHYKKGDSKSTTKYFQASIHFCICIIGTVIESPLEFYSNRLTKKERKATLADELLSDRTLGEYRKRKVREIEEKNRPGGNEKWKIKGKHSQKRAKQRRH</sequence>
<evidence type="ECO:0000259" key="4">
    <source>
        <dbReference type="Pfam" id="PF08698"/>
    </source>
</evidence>
<comment type="subcellular location">
    <subcellularLocation>
        <location evidence="1">Nucleus</location>
        <location evidence="1">Nucleolus</location>
    </subcellularLocation>
</comment>
<evidence type="ECO:0000256" key="1">
    <source>
        <dbReference type="ARBA" id="ARBA00004604"/>
    </source>
</evidence>
<dbReference type="PANTHER" id="PTHR21686:SF12">
    <property type="entry name" value="DEOXYNUCLEOTIDYLTRANSFERASE TERMINAL-INTERACTING PROTEIN 2"/>
    <property type="match status" value="1"/>
</dbReference>
<evidence type="ECO:0000256" key="2">
    <source>
        <dbReference type="ARBA" id="ARBA00023242"/>
    </source>
</evidence>
<keyword evidence="2" id="KW-0539">Nucleus</keyword>
<dbReference type="Pfam" id="PF08698">
    <property type="entry name" value="Fcf2"/>
    <property type="match status" value="1"/>
</dbReference>
<feature type="compositionally biased region" description="Polar residues" evidence="3">
    <location>
        <begin position="18"/>
        <end position="35"/>
    </location>
</feature>
<accession>A0A978VGD2</accession>
<dbReference type="GO" id="GO:0005730">
    <property type="term" value="C:nucleolus"/>
    <property type="evidence" value="ECO:0007669"/>
    <property type="project" value="UniProtKB-SubCell"/>
</dbReference>
<evidence type="ECO:0000313" key="5">
    <source>
        <dbReference type="EMBL" id="KAH7529421.1"/>
    </source>
</evidence>
<dbReference type="PANTHER" id="PTHR21686">
    <property type="entry name" value="DEOXYNUCLEOTIDYLTRANSFERASE TERMINAL-INTERACTING PROTEIN 2"/>
    <property type="match status" value="1"/>
</dbReference>
<dbReference type="InterPro" id="IPR039883">
    <property type="entry name" value="Fcf2/DNTTIP2"/>
</dbReference>
<feature type="compositionally biased region" description="Basic residues" evidence="3">
    <location>
        <begin position="190"/>
        <end position="204"/>
    </location>
</feature>
<dbReference type="Proteomes" id="UP000813462">
    <property type="component" value="Unassembled WGS sequence"/>
</dbReference>
<reference evidence="5" key="1">
    <citation type="journal article" date="2021" name="Front. Plant Sci.">
        <title>Chromosome-Scale Genome Assembly for Chinese Sour Jujube and Insights Into Its Genome Evolution and Domestication Signature.</title>
        <authorList>
            <person name="Shen L.-Y."/>
            <person name="Luo H."/>
            <person name="Wang X.-L."/>
            <person name="Wang X.-M."/>
            <person name="Qiu X.-J."/>
            <person name="Liu H."/>
            <person name="Zhou S.-S."/>
            <person name="Jia K.-H."/>
            <person name="Nie S."/>
            <person name="Bao Y.-T."/>
            <person name="Zhang R.-G."/>
            <person name="Yun Q.-Z."/>
            <person name="Chai Y.-H."/>
            <person name="Lu J.-Y."/>
            <person name="Li Y."/>
            <person name="Zhao S.-W."/>
            <person name="Mao J.-F."/>
            <person name="Jia S.-G."/>
            <person name="Mao Y.-M."/>
        </authorList>
    </citation>
    <scope>NUCLEOTIDE SEQUENCE</scope>
    <source>
        <strain evidence="5">AT0</strain>
        <tissue evidence="5">Leaf</tissue>
    </source>
</reference>
<protein>
    <recommendedName>
        <fullName evidence="4">Fcf2 pre-rRNA processing C-terminal domain-containing protein</fullName>
    </recommendedName>
</protein>
<feature type="region of interest" description="Disordered" evidence="3">
    <location>
        <begin position="1"/>
        <end position="40"/>
    </location>
</feature>
<dbReference type="GO" id="GO:0003723">
    <property type="term" value="F:RNA binding"/>
    <property type="evidence" value="ECO:0007669"/>
    <property type="project" value="TreeGrafter"/>
</dbReference>
<proteinExistence type="predicted"/>
<evidence type="ECO:0000313" key="6">
    <source>
        <dbReference type="Proteomes" id="UP000813462"/>
    </source>
</evidence>
<dbReference type="EMBL" id="JAEACU010000005">
    <property type="protein sequence ID" value="KAH7529421.1"/>
    <property type="molecule type" value="Genomic_DNA"/>
</dbReference>
<feature type="domain" description="Fcf2 pre-rRNA processing C-terminal" evidence="4">
    <location>
        <begin position="70"/>
        <end position="172"/>
    </location>
</feature>
<gene>
    <name evidence="5" type="ORF">FEM48_Zijuj05G0182300</name>
</gene>